<reference evidence="2 3" key="1">
    <citation type="submission" date="2019-05" db="EMBL/GenBank/DDBJ databases">
        <title>Arcobacter sp. nov., isolated from sea sediment.</title>
        <authorList>
            <person name="Kim W."/>
        </authorList>
    </citation>
    <scope>NUCLEOTIDE SEQUENCE [LARGE SCALE GENOMIC DNA]</scope>
    <source>
        <strain evidence="2 3">CAU 1517</strain>
    </source>
</reference>
<protein>
    <recommendedName>
        <fullName evidence="1">Dinitrogenase iron-molybdenum cofactor biosynthesis domain-containing protein</fullName>
    </recommendedName>
</protein>
<dbReference type="Pfam" id="PF02579">
    <property type="entry name" value="Nitro_FeMo-Co"/>
    <property type="match status" value="1"/>
</dbReference>
<comment type="caution">
    <text evidence="2">The sequence shown here is derived from an EMBL/GenBank/DDBJ whole genome shotgun (WGS) entry which is preliminary data.</text>
</comment>
<organism evidence="2 3">
    <name type="scientific">Arcobacter arenosus</name>
    <dbReference type="NCBI Taxonomy" id="2576037"/>
    <lineage>
        <taxon>Bacteria</taxon>
        <taxon>Pseudomonadati</taxon>
        <taxon>Campylobacterota</taxon>
        <taxon>Epsilonproteobacteria</taxon>
        <taxon>Campylobacterales</taxon>
        <taxon>Arcobacteraceae</taxon>
        <taxon>Arcobacter</taxon>
    </lineage>
</organism>
<dbReference type="AlphaFoldDB" id="A0A5R8XXL5"/>
<evidence type="ECO:0000313" key="2">
    <source>
        <dbReference type="EMBL" id="TLP35199.1"/>
    </source>
</evidence>
<dbReference type="RefSeq" id="WP_138153890.1">
    <property type="nucleotide sequence ID" value="NZ_CBDDKQ010000004.1"/>
</dbReference>
<evidence type="ECO:0000313" key="3">
    <source>
        <dbReference type="Proteomes" id="UP000308901"/>
    </source>
</evidence>
<dbReference type="SUPFAM" id="SSF53146">
    <property type="entry name" value="Nitrogenase accessory factor-like"/>
    <property type="match status" value="1"/>
</dbReference>
<proteinExistence type="predicted"/>
<dbReference type="InterPro" id="IPR036105">
    <property type="entry name" value="DiNase_FeMo-co_biosyn_sf"/>
</dbReference>
<evidence type="ECO:0000259" key="1">
    <source>
        <dbReference type="Pfam" id="PF02579"/>
    </source>
</evidence>
<sequence length="119" mass="13801">MTIFPVDSVSENSIISTSLEKSKYFVVYNKNSIKIEPNPSTYGVELIQWLNDKGVSSIIIKEMEINPYNKLKNSRIKIYHVGDKAKKINEIINSFKNKKLELLNNDRMLEIVKLHEGRM</sequence>
<keyword evidence="3" id="KW-1185">Reference proteome</keyword>
<gene>
    <name evidence="2" type="ORF">FDK22_15435</name>
</gene>
<dbReference type="Proteomes" id="UP000308901">
    <property type="component" value="Unassembled WGS sequence"/>
</dbReference>
<name>A0A5R8XXL5_9BACT</name>
<dbReference type="OrthoDB" id="5348293at2"/>
<dbReference type="InterPro" id="IPR003731">
    <property type="entry name" value="Di-Nase_FeMo-co_biosynth"/>
</dbReference>
<feature type="domain" description="Dinitrogenase iron-molybdenum cofactor biosynthesis" evidence="1">
    <location>
        <begin position="12"/>
        <end position="96"/>
    </location>
</feature>
<accession>A0A5R8XXL5</accession>
<dbReference type="Gene3D" id="3.30.420.130">
    <property type="entry name" value="Dinitrogenase iron-molybdenum cofactor biosynthesis domain"/>
    <property type="match status" value="1"/>
</dbReference>
<dbReference type="EMBL" id="VANU01000010">
    <property type="protein sequence ID" value="TLP35199.1"/>
    <property type="molecule type" value="Genomic_DNA"/>
</dbReference>